<organism evidence="3">
    <name type="scientific">marine metagenome</name>
    <dbReference type="NCBI Taxonomy" id="408172"/>
    <lineage>
        <taxon>unclassified sequences</taxon>
        <taxon>metagenomes</taxon>
        <taxon>ecological metagenomes</taxon>
    </lineage>
</organism>
<feature type="non-terminal residue" evidence="3">
    <location>
        <position position="163"/>
    </location>
</feature>
<sequence length="163" mass="17676">MTSLADQLYTAMEEERLLAEELHGYGLQKKDALVAVNTSVVDELTKKEHRILMTLGSAGTIRMRLTSKLGEMVGLATPSVSEIAQKLGEPHATRLRSSADRLKGVLTELAKITKTNQVLTKESIGFIKTFFGLLGSNSQENVGYSKPGDSTPSAPGRLMIDEV</sequence>
<dbReference type="Pfam" id="PF05130">
    <property type="entry name" value="FlgN"/>
    <property type="match status" value="1"/>
</dbReference>
<dbReference type="GO" id="GO:0044780">
    <property type="term" value="P:bacterial-type flagellum assembly"/>
    <property type="evidence" value="ECO:0007669"/>
    <property type="project" value="InterPro"/>
</dbReference>
<evidence type="ECO:0000256" key="1">
    <source>
        <dbReference type="ARBA" id="ARBA00022795"/>
    </source>
</evidence>
<dbReference type="SUPFAM" id="SSF140566">
    <property type="entry name" value="FlgN-like"/>
    <property type="match status" value="1"/>
</dbReference>
<proteinExistence type="predicted"/>
<dbReference type="InterPro" id="IPR007809">
    <property type="entry name" value="FlgN-like"/>
</dbReference>
<reference evidence="3" key="1">
    <citation type="submission" date="2018-05" db="EMBL/GenBank/DDBJ databases">
        <authorList>
            <person name="Lanie J.A."/>
            <person name="Ng W.-L."/>
            <person name="Kazmierczak K.M."/>
            <person name="Andrzejewski T.M."/>
            <person name="Davidsen T.M."/>
            <person name="Wayne K.J."/>
            <person name="Tettelin H."/>
            <person name="Glass J.I."/>
            <person name="Rusch D."/>
            <person name="Podicherti R."/>
            <person name="Tsui H.-C.T."/>
            <person name="Winkler M.E."/>
        </authorList>
    </citation>
    <scope>NUCLEOTIDE SEQUENCE</scope>
</reference>
<dbReference type="AlphaFoldDB" id="A0A382XP52"/>
<keyword evidence="1" id="KW-1005">Bacterial flagellum biogenesis</keyword>
<dbReference type="EMBL" id="UINC01169310">
    <property type="protein sequence ID" value="SVD72783.1"/>
    <property type="molecule type" value="Genomic_DNA"/>
</dbReference>
<dbReference type="InterPro" id="IPR036679">
    <property type="entry name" value="FlgN-like_sf"/>
</dbReference>
<gene>
    <name evidence="3" type="ORF">METZ01_LOCUS425637</name>
</gene>
<feature type="compositionally biased region" description="Polar residues" evidence="2">
    <location>
        <begin position="140"/>
        <end position="153"/>
    </location>
</feature>
<protein>
    <recommendedName>
        <fullName evidence="4">Flagellar protein FlgN</fullName>
    </recommendedName>
</protein>
<evidence type="ECO:0008006" key="4">
    <source>
        <dbReference type="Google" id="ProtNLM"/>
    </source>
</evidence>
<evidence type="ECO:0000313" key="3">
    <source>
        <dbReference type="EMBL" id="SVD72783.1"/>
    </source>
</evidence>
<feature type="region of interest" description="Disordered" evidence="2">
    <location>
        <begin position="140"/>
        <end position="163"/>
    </location>
</feature>
<evidence type="ECO:0000256" key="2">
    <source>
        <dbReference type="SAM" id="MobiDB-lite"/>
    </source>
</evidence>
<dbReference type="Gene3D" id="1.20.58.300">
    <property type="entry name" value="FlgN-like"/>
    <property type="match status" value="1"/>
</dbReference>
<accession>A0A382XP52</accession>
<name>A0A382XP52_9ZZZZ</name>